<dbReference type="Gene3D" id="3.40.190.10">
    <property type="entry name" value="Periplasmic binding protein-like II"/>
    <property type="match status" value="1"/>
</dbReference>
<evidence type="ECO:0000313" key="8">
    <source>
        <dbReference type="Proteomes" id="UP001208689"/>
    </source>
</evidence>
<evidence type="ECO:0000256" key="3">
    <source>
        <dbReference type="ARBA" id="ARBA00022729"/>
    </source>
</evidence>
<dbReference type="PROSITE" id="PS01040">
    <property type="entry name" value="SBP_BACTERIAL_5"/>
    <property type="match status" value="1"/>
</dbReference>
<evidence type="ECO:0000256" key="1">
    <source>
        <dbReference type="ARBA" id="ARBA00005695"/>
    </source>
</evidence>
<dbReference type="InterPro" id="IPR004089">
    <property type="entry name" value="MCPsignal_dom"/>
</dbReference>
<sequence length="806" mass="90163">MTLAKTNFHLPQHNQRCTISKLTNKIENTESAAENLIDIIEDISKSVVNQMGAIEKVIKEIENYSVVNKEVNAQTENSKIIANNTMGVAKSGHGATDRSIKAIEAIETSVGSVKSEVLSLSKQTLEISKMLKIIKDISQKTNILSLNAQIEAARAGDAGRGFAVVADEVGKLAKSSDNAAEEINNILSKIETGIKTTLEAMKDSNNKVKEGVQITKDTNAVFDNIIQSVDETSGVINEINLSLHRQSDSLGQIMDSTQIMDGESKKVMSLSEVALIDVENTKAAINQLSNVGDILTTLSNQVEKLQNKLNSSQENIILTTYMAGELRTRDPAVSTEAATNHVLQNMHLGLLTMGNNLNALAGIAKSWYVKEDNLTWVFNLRRNVKFHNGRTVNANDVKYSFNRLLSPQLNSPAAWFLFPLEGAEEFYNRKTSLFKGIKVVNTYQIELKLKAPYPGFILNLTQPSTAILAKEDIPRGKFTGCGSYYLSSETESQYILAAFKDFYGGLPYVDEVHITYQDEDLEKNVIQGKYHFLEIKDMNQVKKIRSTNSSMTIETMDIISSNFAAFNFRSNSIFVQDVEIREAINYAVNKKRIISDVMLDLVDECKGIFPPSMLNDRSISGYPFNPQKAKMILRKKNFNKSTNKLKILIRESDVNSDTQNRKIIEYIEEDLKTVGIECSLVPVPAAQYYKPESMAKADIAIIGWIADTGDMDNFLEPIFNVANYTNFGKYDNPKVLELMKEAKMIIIPAKRIEKYKEIQKILLADVPWLHLYHSKTIVAKKKTGIENVQYSPVGKIMFENVMITEE</sequence>
<accession>A0ABY6HTK7</accession>
<feature type="coiled-coil region" evidence="5">
    <location>
        <begin position="19"/>
        <end position="74"/>
    </location>
</feature>
<dbReference type="CDD" id="cd11386">
    <property type="entry name" value="MCP_signal"/>
    <property type="match status" value="1"/>
</dbReference>
<keyword evidence="8" id="KW-1185">Reference proteome</keyword>
<evidence type="ECO:0000256" key="5">
    <source>
        <dbReference type="SAM" id="Coils"/>
    </source>
</evidence>
<proteinExistence type="inferred from homology"/>
<keyword evidence="5" id="KW-0175">Coiled coil</keyword>
<dbReference type="EMBL" id="CP104013">
    <property type="protein sequence ID" value="UYP46760.1"/>
    <property type="molecule type" value="Genomic_DNA"/>
</dbReference>
<organism evidence="7 8">
    <name type="scientific">Candidatus Lokiarchaeum ossiferum</name>
    <dbReference type="NCBI Taxonomy" id="2951803"/>
    <lineage>
        <taxon>Archaea</taxon>
        <taxon>Promethearchaeati</taxon>
        <taxon>Promethearchaeota</taxon>
        <taxon>Promethearchaeia</taxon>
        <taxon>Promethearchaeales</taxon>
        <taxon>Promethearchaeaceae</taxon>
        <taxon>Candidatus Lokiarchaeum</taxon>
    </lineage>
</organism>
<evidence type="ECO:0000313" key="7">
    <source>
        <dbReference type="EMBL" id="UYP46760.1"/>
    </source>
</evidence>
<gene>
    <name evidence="7" type="ORF">NEF87_003045</name>
</gene>
<dbReference type="InterPro" id="IPR039424">
    <property type="entry name" value="SBP_5"/>
</dbReference>
<dbReference type="Proteomes" id="UP001208689">
    <property type="component" value="Chromosome"/>
</dbReference>
<dbReference type="Gene3D" id="1.10.287.950">
    <property type="entry name" value="Methyl-accepting chemotaxis protein"/>
    <property type="match status" value="1"/>
</dbReference>
<dbReference type="PROSITE" id="PS50111">
    <property type="entry name" value="CHEMOTAXIS_TRANSDUC_2"/>
    <property type="match status" value="1"/>
</dbReference>
<dbReference type="SUPFAM" id="SSF53850">
    <property type="entry name" value="Periplasmic binding protein-like II"/>
    <property type="match status" value="1"/>
</dbReference>
<feature type="domain" description="Methyl-accepting transducer" evidence="6">
    <location>
        <begin position="25"/>
        <end position="261"/>
    </location>
</feature>
<evidence type="ECO:0000256" key="2">
    <source>
        <dbReference type="ARBA" id="ARBA00022448"/>
    </source>
</evidence>
<dbReference type="Pfam" id="PF00015">
    <property type="entry name" value="MCPsignal"/>
    <property type="match status" value="1"/>
</dbReference>
<dbReference type="InterPro" id="IPR023765">
    <property type="entry name" value="SBP_5_CS"/>
</dbReference>
<reference evidence="7" key="1">
    <citation type="submission" date="2022-09" db="EMBL/GenBank/DDBJ databases">
        <title>Actin cytoskeleton and complex cell architecture in an #Asgard archaeon.</title>
        <authorList>
            <person name="Ponce Toledo R.I."/>
            <person name="Schleper C."/>
            <person name="Rodrigues Oliveira T."/>
            <person name="Wollweber F."/>
            <person name="Xu J."/>
            <person name="Rittmann S."/>
            <person name="Klingl A."/>
            <person name="Pilhofer M."/>
        </authorList>
    </citation>
    <scope>NUCLEOTIDE SEQUENCE</scope>
    <source>
        <strain evidence="7">B-35</strain>
    </source>
</reference>
<keyword evidence="3" id="KW-0732">Signal</keyword>
<dbReference type="Gene3D" id="3.10.105.10">
    <property type="entry name" value="Dipeptide-binding Protein, Domain 3"/>
    <property type="match status" value="1"/>
</dbReference>
<dbReference type="Pfam" id="PF00496">
    <property type="entry name" value="SBP_bac_5"/>
    <property type="match status" value="1"/>
</dbReference>
<dbReference type="CDD" id="cd00995">
    <property type="entry name" value="PBP2_NikA_DppA_OppA_like"/>
    <property type="match status" value="1"/>
</dbReference>
<dbReference type="PANTHER" id="PTHR30290">
    <property type="entry name" value="PERIPLASMIC BINDING COMPONENT OF ABC TRANSPORTER"/>
    <property type="match status" value="1"/>
</dbReference>
<evidence type="ECO:0000259" key="6">
    <source>
        <dbReference type="PROSITE" id="PS50111"/>
    </source>
</evidence>
<dbReference type="Gene3D" id="3.90.76.10">
    <property type="entry name" value="Dipeptide-binding Protein, Domain 1"/>
    <property type="match status" value="1"/>
</dbReference>
<dbReference type="SMART" id="SM00283">
    <property type="entry name" value="MA"/>
    <property type="match status" value="1"/>
</dbReference>
<keyword evidence="4" id="KW-0807">Transducer</keyword>
<dbReference type="PANTHER" id="PTHR30290:SF9">
    <property type="entry name" value="OLIGOPEPTIDE-BINDING PROTEIN APPA"/>
    <property type="match status" value="1"/>
</dbReference>
<dbReference type="SUPFAM" id="SSF58104">
    <property type="entry name" value="Methyl-accepting chemotaxis protein (MCP) signaling domain"/>
    <property type="match status" value="1"/>
</dbReference>
<protein>
    <submittedName>
        <fullName evidence="7">HTH-type transcriptional regulator SgrR</fullName>
    </submittedName>
</protein>
<dbReference type="InterPro" id="IPR000914">
    <property type="entry name" value="SBP_5_dom"/>
</dbReference>
<comment type="similarity">
    <text evidence="1">Belongs to the bacterial solute-binding protein 5 family.</text>
</comment>
<keyword evidence="2" id="KW-0813">Transport</keyword>
<name>A0ABY6HTK7_9ARCH</name>
<evidence type="ECO:0000256" key="4">
    <source>
        <dbReference type="PROSITE-ProRule" id="PRU00284"/>
    </source>
</evidence>